<name>Q12WU1_METBU</name>
<keyword evidence="2" id="KW-1185">Reference proteome</keyword>
<evidence type="ECO:0000313" key="1">
    <source>
        <dbReference type="EMBL" id="ABE52085.1"/>
    </source>
</evidence>
<dbReference type="EMBL" id="CP000300">
    <property type="protein sequence ID" value="ABE52085.1"/>
    <property type="molecule type" value="Genomic_DNA"/>
</dbReference>
<sequence length="284" mass="33194">MITHKQRALLSVIDRLNERGNATKFMIVKNLFLLSVEENIGKVIKFYHFFPYHYGPFSNAYYADITKLQSDGLIIENDHHLELTEKGKDVSTKTERKAIFRIRRVANKFSSDKQIREYVYEKYPEFTVKSKLVDNKEKQLIPGLFSIGYEGRDIDQFLNLLIQNNINILADVRKNPFSMKFSFTKKKLSTYLEKIGIQYIHIPDLGIESDDRKELNSMTDYQNLFKEYADSTLKRNKEHLDYIYELSQSNRVAMMCFEADIDMCHRGVIAKSIANSKGIEVVDI</sequence>
<dbReference type="Pfam" id="PF04343">
    <property type="entry name" value="DUF488"/>
    <property type="match status" value="1"/>
</dbReference>
<evidence type="ECO:0008006" key="3">
    <source>
        <dbReference type="Google" id="ProtNLM"/>
    </source>
</evidence>
<protein>
    <recommendedName>
        <fullName evidence="3">DUF488 domain-containing protein</fullName>
    </recommendedName>
</protein>
<accession>Q12WU1</accession>
<proteinExistence type="predicted"/>
<dbReference type="Proteomes" id="UP000001979">
    <property type="component" value="Chromosome"/>
</dbReference>
<dbReference type="STRING" id="259564.Mbur_1162"/>
<dbReference type="InterPro" id="IPR007438">
    <property type="entry name" value="DUF488"/>
</dbReference>
<evidence type="ECO:0000313" key="2">
    <source>
        <dbReference type="Proteomes" id="UP000001979"/>
    </source>
</evidence>
<dbReference type="PANTHER" id="PTHR39337:SF1">
    <property type="entry name" value="BLR5642 PROTEIN"/>
    <property type="match status" value="1"/>
</dbReference>
<dbReference type="AlphaFoldDB" id="Q12WU1"/>
<dbReference type="OrthoDB" id="15220at2157"/>
<dbReference type="PANTHER" id="PTHR39337">
    <property type="entry name" value="BLR5642 PROTEIN"/>
    <property type="match status" value="1"/>
</dbReference>
<gene>
    <name evidence="1" type="ordered locus">Mbur_1162</name>
</gene>
<dbReference type="RefSeq" id="WP_011499232.1">
    <property type="nucleotide sequence ID" value="NC_007955.1"/>
</dbReference>
<dbReference type="HOGENOM" id="CLU_962065_0_0_2"/>
<reference evidence="2" key="1">
    <citation type="journal article" date="2009" name="ISME J.">
        <title>The genome sequence of the psychrophilic archaeon, Methanococcoides burtonii: the role of genome evolution in cold adaptation.</title>
        <authorList>
            <person name="Allen M.A."/>
            <person name="Lauro F.M."/>
            <person name="Williams T.J."/>
            <person name="Burg D."/>
            <person name="Siddiqui K.S."/>
            <person name="De Francisci D."/>
            <person name="Chong K.W."/>
            <person name="Pilak O."/>
            <person name="Chew H.H."/>
            <person name="De Maere M.Z."/>
            <person name="Ting L."/>
            <person name="Katrib M."/>
            <person name="Ng C."/>
            <person name="Sowers K.R."/>
            <person name="Galperin M.Y."/>
            <person name="Anderson I.J."/>
            <person name="Ivanova N."/>
            <person name="Dalin E."/>
            <person name="Martinez M."/>
            <person name="Lapidus A."/>
            <person name="Hauser L."/>
            <person name="Land M."/>
            <person name="Thomas T."/>
            <person name="Cavicchioli R."/>
        </authorList>
    </citation>
    <scope>NUCLEOTIDE SEQUENCE [LARGE SCALE GENOMIC DNA]</scope>
    <source>
        <strain evidence="2">DSM 6242 / NBRC 107633 / OCM 468 / ACE-M</strain>
    </source>
</reference>
<dbReference type="KEGG" id="mbu:Mbur_1162"/>
<organism evidence="1 2">
    <name type="scientific">Methanococcoides burtonii (strain DSM 6242 / NBRC 107633 / OCM 468 / ACE-M)</name>
    <dbReference type="NCBI Taxonomy" id="259564"/>
    <lineage>
        <taxon>Archaea</taxon>
        <taxon>Methanobacteriati</taxon>
        <taxon>Methanobacteriota</taxon>
        <taxon>Stenosarchaea group</taxon>
        <taxon>Methanomicrobia</taxon>
        <taxon>Methanosarcinales</taxon>
        <taxon>Methanosarcinaceae</taxon>
        <taxon>Methanococcoides</taxon>
    </lineage>
</organism>
<dbReference type="GeneID" id="3998448"/>